<feature type="transmembrane region" description="Helical" evidence="1">
    <location>
        <begin position="160"/>
        <end position="181"/>
    </location>
</feature>
<dbReference type="EMBL" id="JAWSTH010000128">
    <property type="protein sequence ID" value="MDW5598239.1"/>
    <property type="molecule type" value="Genomic_DNA"/>
</dbReference>
<feature type="transmembrane region" description="Helical" evidence="1">
    <location>
        <begin position="100"/>
        <end position="118"/>
    </location>
</feature>
<feature type="transmembrane region" description="Helical" evidence="1">
    <location>
        <begin position="193"/>
        <end position="212"/>
    </location>
</feature>
<keyword evidence="3" id="KW-1185">Reference proteome</keyword>
<sequence>MSEREQQLSDYERGFRRAGLPLLIEDFSAREDVFNRAFPLLAFVLLAELLAALDVDWPLLANLGAVGAALALTLAAVTLANRARGRPAFAIPQQIGPVELAVFVLLPAIVQGIFHGGWGVATVVFNLVLLGLVTIGFGFGIGAIVVWAARRLTGQLAQSLLLLARAVPLLLIFALVLFINTEMWNVFSGRSDATLIAVGVLLAAVATAFLVARLPKEVAALEDEVLGEDPVAAPPLNPRQRANVGLVLLISHGLQIAVVTLAIGAFFVAFGMIVIDAAVMEAWTGGPGDAILDVTVLDVPLLLTYELLRVAGAIAALSGLYYAIAVLTDGAYREEFLDEITAQMRTTFAARAAYLRLRAPDRAP</sequence>
<gene>
    <name evidence="2" type="ORF">R7226_28030</name>
</gene>
<keyword evidence="1" id="KW-0472">Membrane</keyword>
<evidence type="ECO:0000313" key="3">
    <source>
        <dbReference type="Proteomes" id="UP001284601"/>
    </source>
</evidence>
<feature type="transmembrane region" description="Helical" evidence="1">
    <location>
        <begin position="124"/>
        <end position="148"/>
    </location>
</feature>
<accession>A0ABU4HYK2</accession>
<evidence type="ECO:0000313" key="2">
    <source>
        <dbReference type="EMBL" id="MDW5598239.1"/>
    </source>
</evidence>
<keyword evidence="1" id="KW-0812">Transmembrane</keyword>
<comment type="caution">
    <text evidence="2">The sequence shown here is derived from an EMBL/GenBank/DDBJ whole genome shotgun (WGS) entry which is preliminary data.</text>
</comment>
<name>A0ABU4HYK2_9ACTN</name>
<reference evidence="3" key="1">
    <citation type="submission" date="2023-07" db="EMBL/GenBank/DDBJ databases">
        <title>Conexibacter stalactiti sp. nov., isolated from stalactites in a lava cave and emended description of the genus Conexibacter.</title>
        <authorList>
            <person name="Lee S.D."/>
        </authorList>
    </citation>
    <scope>NUCLEOTIDE SEQUENCE [LARGE SCALE GENOMIC DNA]</scope>
    <source>
        <strain evidence="3">KCTC 39840</strain>
    </source>
</reference>
<feature type="transmembrane region" description="Helical" evidence="1">
    <location>
        <begin position="33"/>
        <end position="53"/>
    </location>
</feature>
<feature type="transmembrane region" description="Helical" evidence="1">
    <location>
        <begin position="246"/>
        <end position="275"/>
    </location>
</feature>
<evidence type="ECO:0000256" key="1">
    <source>
        <dbReference type="SAM" id="Phobius"/>
    </source>
</evidence>
<proteinExistence type="predicted"/>
<dbReference type="RefSeq" id="WP_318600749.1">
    <property type="nucleotide sequence ID" value="NZ_JAWSTH010000128.1"/>
</dbReference>
<keyword evidence="1" id="KW-1133">Transmembrane helix</keyword>
<protein>
    <recommendedName>
        <fullName evidence="4">Integral membrane protein</fullName>
    </recommendedName>
</protein>
<dbReference type="Proteomes" id="UP001284601">
    <property type="component" value="Unassembled WGS sequence"/>
</dbReference>
<feature type="transmembrane region" description="Helical" evidence="1">
    <location>
        <begin position="59"/>
        <end position="80"/>
    </location>
</feature>
<organism evidence="2 3">
    <name type="scientific">Conexibacter stalactiti</name>
    <dbReference type="NCBI Taxonomy" id="1940611"/>
    <lineage>
        <taxon>Bacteria</taxon>
        <taxon>Bacillati</taxon>
        <taxon>Actinomycetota</taxon>
        <taxon>Thermoleophilia</taxon>
        <taxon>Solirubrobacterales</taxon>
        <taxon>Conexibacteraceae</taxon>
        <taxon>Conexibacter</taxon>
    </lineage>
</organism>
<feature type="transmembrane region" description="Helical" evidence="1">
    <location>
        <begin position="307"/>
        <end position="327"/>
    </location>
</feature>
<evidence type="ECO:0008006" key="4">
    <source>
        <dbReference type="Google" id="ProtNLM"/>
    </source>
</evidence>